<comment type="subunit">
    <text evidence="7">Homodimer.</text>
</comment>
<dbReference type="OrthoDB" id="10254258at2759"/>
<name>A0A9N9WRL1_9DIPT</name>
<organism evidence="15 16">
    <name type="scientific">Chironomus riparius</name>
    <dbReference type="NCBI Taxonomy" id="315576"/>
    <lineage>
        <taxon>Eukaryota</taxon>
        <taxon>Metazoa</taxon>
        <taxon>Ecdysozoa</taxon>
        <taxon>Arthropoda</taxon>
        <taxon>Hexapoda</taxon>
        <taxon>Insecta</taxon>
        <taxon>Pterygota</taxon>
        <taxon>Neoptera</taxon>
        <taxon>Endopterygota</taxon>
        <taxon>Diptera</taxon>
        <taxon>Nematocera</taxon>
        <taxon>Chironomoidea</taxon>
        <taxon>Chironomidae</taxon>
        <taxon>Chironominae</taxon>
        <taxon>Chironomus</taxon>
    </lineage>
</organism>
<protein>
    <recommendedName>
        <fullName evidence="9">5'-deoxynucleotidase HDDC2</fullName>
        <ecNumber evidence="8">3.1.3.89</ecNumber>
    </recommendedName>
    <alternativeName>
        <fullName evidence="13">HD domain-containing protein 2</fullName>
    </alternativeName>
</protein>
<evidence type="ECO:0000256" key="6">
    <source>
        <dbReference type="ARBA" id="ARBA00009999"/>
    </source>
</evidence>
<dbReference type="Gene3D" id="1.10.3210.10">
    <property type="entry name" value="Hypothetical protein af1432"/>
    <property type="match status" value="1"/>
</dbReference>
<keyword evidence="11" id="KW-0378">Hydrolase</keyword>
<evidence type="ECO:0000256" key="4">
    <source>
        <dbReference type="ARBA" id="ARBA00001946"/>
    </source>
</evidence>
<keyword evidence="16" id="KW-1185">Reference proteome</keyword>
<feature type="domain" description="HD/PDEase" evidence="14">
    <location>
        <begin position="57"/>
        <end position="173"/>
    </location>
</feature>
<accession>A0A9N9WRL1</accession>
<dbReference type="Proteomes" id="UP001153620">
    <property type="component" value="Chromosome 2"/>
</dbReference>
<dbReference type="EC" id="3.1.3.89" evidence="8"/>
<dbReference type="AlphaFoldDB" id="A0A9N9WRL1"/>
<evidence type="ECO:0000256" key="13">
    <source>
        <dbReference type="ARBA" id="ARBA00032735"/>
    </source>
</evidence>
<dbReference type="InterPro" id="IPR039356">
    <property type="entry name" value="YfbR/HDDC2"/>
</dbReference>
<evidence type="ECO:0000259" key="14">
    <source>
        <dbReference type="SMART" id="SM00471"/>
    </source>
</evidence>
<evidence type="ECO:0000256" key="1">
    <source>
        <dbReference type="ARBA" id="ARBA00001638"/>
    </source>
</evidence>
<evidence type="ECO:0000256" key="11">
    <source>
        <dbReference type="ARBA" id="ARBA00022801"/>
    </source>
</evidence>
<dbReference type="InterPro" id="IPR006674">
    <property type="entry name" value="HD_domain"/>
</dbReference>
<evidence type="ECO:0000256" key="12">
    <source>
        <dbReference type="ARBA" id="ARBA00022842"/>
    </source>
</evidence>
<keyword evidence="10" id="KW-0479">Metal-binding</keyword>
<proteinExistence type="inferred from homology"/>
<evidence type="ECO:0000256" key="2">
    <source>
        <dbReference type="ARBA" id="ARBA00001936"/>
    </source>
</evidence>
<gene>
    <name evidence="15" type="ORF">CHIRRI_LOCUS6033</name>
</gene>
<dbReference type="GO" id="GO:0002953">
    <property type="term" value="F:5'-deoxynucleotidase activity"/>
    <property type="evidence" value="ECO:0007669"/>
    <property type="project" value="UniProtKB-EC"/>
</dbReference>
<evidence type="ECO:0000256" key="9">
    <source>
        <dbReference type="ARBA" id="ARBA00015933"/>
    </source>
</evidence>
<dbReference type="InterPro" id="IPR003607">
    <property type="entry name" value="HD/PDEase_dom"/>
</dbReference>
<comment type="cofactor">
    <cofactor evidence="2">
        <name>Mn(2+)</name>
        <dbReference type="ChEBI" id="CHEBI:29035"/>
    </cofactor>
</comment>
<evidence type="ECO:0000256" key="7">
    <source>
        <dbReference type="ARBA" id="ARBA00011738"/>
    </source>
</evidence>
<dbReference type="Pfam" id="PF13023">
    <property type="entry name" value="HD_3"/>
    <property type="match status" value="1"/>
</dbReference>
<dbReference type="PANTHER" id="PTHR11845">
    <property type="entry name" value="5'-DEOXYNUCLEOTIDASE HDDC2"/>
    <property type="match status" value="1"/>
</dbReference>
<dbReference type="PANTHER" id="PTHR11845:SF13">
    <property type="entry name" value="5'-DEOXYNUCLEOTIDASE HDDC2"/>
    <property type="match status" value="1"/>
</dbReference>
<comment type="catalytic activity">
    <reaction evidence="1">
        <text>a 2'-deoxyribonucleoside 5'-phosphate + H2O = a 2'-deoxyribonucleoside + phosphate</text>
        <dbReference type="Rhea" id="RHEA:36167"/>
        <dbReference type="ChEBI" id="CHEBI:15377"/>
        <dbReference type="ChEBI" id="CHEBI:18274"/>
        <dbReference type="ChEBI" id="CHEBI:43474"/>
        <dbReference type="ChEBI" id="CHEBI:65317"/>
        <dbReference type="EC" id="3.1.3.89"/>
    </reaction>
</comment>
<evidence type="ECO:0000313" key="15">
    <source>
        <dbReference type="EMBL" id="CAG9803132.1"/>
    </source>
</evidence>
<reference evidence="15" key="1">
    <citation type="submission" date="2022-01" db="EMBL/GenBank/DDBJ databases">
        <authorList>
            <person name="King R."/>
        </authorList>
    </citation>
    <scope>NUCLEOTIDE SEQUENCE</scope>
</reference>
<evidence type="ECO:0000256" key="3">
    <source>
        <dbReference type="ARBA" id="ARBA00001941"/>
    </source>
</evidence>
<comment type="cofactor">
    <cofactor evidence="3">
        <name>Co(2+)</name>
        <dbReference type="ChEBI" id="CHEBI:48828"/>
    </cofactor>
</comment>
<dbReference type="GO" id="GO:0009159">
    <property type="term" value="P:deoxyribonucleoside monophosphate catabolic process"/>
    <property type="evidence" value="ECO:0007669"/>
    <property type="project" value="UniProtKB-ARBA"/>
</dbReference>
<dbReference type="EMBL" id="OU895878">
    <property type="protein sequence ID" value="CAG9803132.1"/>
    <property type="molecule type" value="Genomic_DNA"/>
</dbReference>
<dbReference type="SUPFAM" id="SSF109604">
    <property type="entry name" value="HD-domain/PDEase-like"/>
    <property type="match status" value="1"/>
</dbReference>
<dbReference type="GO" id="GO:0005737">
    <property type="term" value="C:cytoplasm"/>
    <property type="evidence" value="ECO:0007669"/>
    <property type="project" value="TreeGrafter"/>
</dbReference>
<sequence length="226" mass="26501">MFKNIFQNIKVLAQINSMSSRSTSTATNYGDYVKFLELVGNCKQIKRTGWVLRNVDDPETISGHMYRMSVMSFIIPKESEIDRIKCMKLALIHDLAESIVGDITPYCGISKQEKRLREHNAILEICSLLDKNSSEEVLTLFEEYENQETDEAQLVKDFDLYDMILQAYEYEKRDQAPNKYEEFFINTKGRFKTDFVRKLVDELQKQREEFHENFTSNLKKENQSAS</sequence>
<evidence type="ECO:0000256" key="5">
    <source>
        <dbReference type="ARBA" id="ARBA00004074"/>
    </source>
</evidence>
<reference evidence="15" key="2">
    <citation type="submission" date="2022-10" db="EMBL/GenBank/DDBJ databases">
        <authorList>
            <consortium name="ENA_rothamsted_submissions"/>
            <consortium name="culmorum"/>
            <person name="King R."/>
        </authorList>
    </citation>
    <scope>NUCLEOTIDE SEQUENCE</scope>
</reference>
<dbReference type="FunFam" id="1.10.3210.10:FF:000011">
    <property type="entry name" value="HD domain-containing protein 2"/>
    <property type="match status" value="1"/>
</dbReference>
<comment type="similarity">
    <text evidence="6">Belongs to the HDDC2 family.</text>
</comment>
<dbReference type="GO" id="GO:0046872">
    <property type="term" value="F:metal ion binding"/>
    <property type="evidence" value="ECO:0007669"/>
    <property type="project" value="UniProtKB-KW"/>
</dbReference>
<dbReference type="SMART" id="SM00471">
    <property type="entry name" value="HDc"/>
    <property type="match status" value="1"/>
</dbReference>
<comment type="function">
    <text evidence="5">Catalyzes the dephosphorylation of the nucleoside 5'-monophosphates deoxyadenosine monophosphate (dAMP), deoxycytidine monophosphate (dCMP), deoxyguanosine monophosphate (dGMP) and deoxythymidine monophosphate (dTMP).</text>
</comment>
<evidence type="ECO:0000256" key="8">
    <source>
        <dbReference type="ARBA" id="ARBA00012964"/>
    </source>
</evidence>
<comment type="cofactor">
    <cofactor evidence="4">
        <name>Mg(2+)</name>
        <dbReference type="ChEBI" id="CHEBI:18420"/>
    </cofactor>
</comment>
<evidence type="ECO:0000313" key="16">
    <source>
        <dbReference type="Proteomes" id="UP001153620"/>
    </source>
</evidence>
<evidence type="ECO:0000256" key="10">
    <source>
        <dbReference type="ARBA" id="ARBA00022723"/>
    </source>
</evidence>
<keyword evidence="12" id="KW-0460">Magnesium</keyword>